<keyword evidence="1" id="KW-0479">Metal-binding</keyword>
<feature type="compositionally biased region" description="Basic and acidic residues" evidence="2">
    <location>
        <begin position="1"/>
        <end position="17"/>
    </location>
</feature>
<dbReference type="Pfam" id="PF00098">
    <property type="entry name" value="zf-CCHC"/>
    <property type="match status" value="1"/>
</dbReference>
<accession>A0AAV9EPC2</accession>
<dbReference type="GO" id="GO:0008270">
    <property type="term" value="F:zinc ion binding"/>
    <property type="evidence" value="ECO:0007669"/>
    <property type="project" value="UniProtKB-KW"/>
</dbReference>
<gene>
    <name evidence="4" type="ORF">QJS10_CPA06g01494</name>
</gene>
<dbReference type="Gene3D" id="4.10.60.10">
    <property type="entry name" value="Zinc finger, CCHC-type"/>
    <property type="match status" value="1"/>
</dbReference>
<reference evidence="4" key="1">
    <citation type="journal article" date="2023" name="Nat. Commun.">
        <title>Diploid and tetraploid genomes of Acorus and the evolution of monocots.</title>
        <authorList>
            <person name="Ma L."/>
            <person name="Liu K.W."/>
            <person name="Li Z."/>
            <person name="Hsiao Y.Y."/>
            <person name="Qi Y."/>
            <person name="Fu T."/>
            <person name="Tang G.D."/>
            <person name="Zhang D."/>
            <person name="Sun W.H."/>
            <person name="Liu D.K."/>
            <person name="Li Y."/>
            <person name="Chen G.Z."/>
            <person name="Liu X.D."/>
            <person name="Liao X.Y."/>
            <person name="Jiang Y.T."/>
            <person name="Yu X."/>
            <person name="Hao Y."/>
            <person name="Huang J."/>
            <person name="Zhao X.W."/>
            <person name="Ke S."/>
            <person name="Chen Y.Y."/>
            <person name="Wu W.L."/>
            <person name="Hsu J.L."/>
            <person name="Lin Y.F."/>
            <person name="Huang M.D."/>
            <person name="Li C.Y."/>
            <person name="Huang L."/>
            <person name="Wang Z.W."/>
            <person name="Zhao X."/>
            <person name="Zhong W.Y."/>
            <person name="Peng D.H."/>
            <person name="Ahmad S."/>
            <person name="Lan S."/>
            <person name="Zhang J.S."/>
            <person name="Tsai W.C."/>
            <person name="Van de Peer Y."/>
            <person name="Liu Z.J."/>
        </authorList>
    </citation>
    <scope>NUCLEOTIDE SEQUENCE</scope>
    <source>
        <strain evidence="4">CP</strain>
    </source>
</reference>
<name>A0AAV9EPC2_ACOCL</name>
<feature type="region of interest" description="Disordered" evidence="2">
    <location>
        <begin position="1"/>
        <end position="41"/>
    </location>
</feature>
<organism evidence="4 5">
    <name type="scientific">Acorus calamus</name>
    <name type="common">Sweet flag</name>
    <dbReference type="NCBI Taxonomy" id="4465"/>
    <lineage>
        <taxon>Eukaryota</taxon>
        <taxon>Viridiplantae</taxon>
        <taxon>Streptophyta</taxon>
        <taxon>Embryophyta</taxon>
        <taxon>Tracheophyta</taxon>
        <taxon>Spermatophyta</taxon>
        <taxon>Magnoliopsida</taxon>
        <taxon>Liliopsida</taxon>
        <taxon>Acoraceae</taxon>
        <taxon>Acorus</taxon>
    </lineage>
</organism>
<proteinExistence type="predicted"/>
<evidence type="ECO:0000256" key="1">
    <source>
        <dbReference type="PROSITE-ProRule" id="PRU00047"/>
    </source>
</evidence>
<comment type="caution">
    <text evidence="4">The sequence shown here is derived from an EMBL/GenBank/DDBJ whole genome shotgun (WGS) entry which is preliminary data.</text>
</comment>
<protein>
    <recommendedName>
        <fullName evidence="3">CCHC-type domain-containing protein</fullName>
    </recommendedName>
</protein>
<dbReference type="EMBL" id="JAUJYO010000006">
    <property type="protein sequence ID" value="KAK1315400.1"/>
    <property type="molecule type" value="Genomic_DNA"/>
</dbReference>
<evidence type="ECO:0000259" key="3">
    <source>
        <dbReference type="PROSITE" id="PS50158"/>
    </source>
</evidence>
<dbReference type="AlphaFoldDB" id="A0AAV9EPC2"/>
<keyword evidence="5" id="KW-1185">Reference proteome</keyword>
<dbReference type="PROSITE" id="PS50158">
    <property type="entry name" value="ZF_CCHC"/>
    <property type="match status" value="1"/>
</dbReference>
<dbReference type="InterPro" id="IPR001878">
    <property type="entry name" value="Znf_CCHC"/>
</dbReference>
<dbReference type="GO" id="GO:0003676">
    <property type="term" value="F:nucleic acid binding"/>
    <property type="evidence" value="ECO:0007669"/>
    <property type="project" value="InterPro"/>
</dbReference>
<evidence type="ECO:0000313" key="4">
    <source>
        <dbReference type="EMBL" id="KAK1315400.1"/>
    </source>
</evidence>
<keyword evidence="1" id="KW-0863">Zinc-finger</keyword>
<evidence type="ECO:0000313" key="5">
    <source>
        <dbReference type="Proteomes" id="UP001180020"/>
    </source>
</evidence>
<feature type="domain" description="CCHC-type" evidence="3">
    <location>
        <begin position="114"/>
        <end position="130"/>
    </location>
</feature>
<dbReference type="SUPFAM" id="SSF57756">
    <property type="entry name" value="Retrovirus zinc finger-like domains"/>
    <property type="match status" value="1"/>
</dbReference>
<sequence length="255" mass="28478">MVHSKFTKELSEKKAEDSLAQSKAQKVLSEKKDEDSLANPKVMELEMDESKVKGVASLFPAQHFVGTSAGELKDREEVGWHLVRSRRRNRGALRRPSSGASHPSDEFILPRLLKCFRCLGRGHYASDCRDPPRCWTCKKMGHRSFVCKSITRGPSSSGGPARLSGRLPPLTPTCRVEVERSPEILDRVGQKRSCKLGWWVGDAEFVHLGPSTLTMEGYSLRSGLEVRLEQVLGQASFLGRQRTHPFGEEAGHRGR</sequence>
<keyword evidence="1" id="KW-0862">Zinc</keyword>
<evidence type="ECO:0000256" key="2">
    <source>
        <dbReference type="SAM" id="MobiDB-lite"/>
    </source>
</evidence>
<dbReference type="Proteomes" id="UP001180020">
    <property type="component" value="Unassembled WGS sequence"/>
</dbReference>
<dbReference type="InterPro" id="IPR036875">
    <property type="entry name" value="Znf_CCHC_sf"/>
</dbReference>
<dbReference type="SMART" id="SM00343">
    <property type="entry name" value="ZnF_C2HC"/>
    <property type="match status" value="2"/>
</dbReference>
<reference evidence="4" key="2">
    <citation type="submission" date="2023-06" db="EMBL/GenBank/DDBJ databases">
        <authorList>
            <person name="Ma L."/>
            <person name="Liu K.-W."/>
            <person name="Li Z."/>
            <person name="Hsiao Y.-Y."/>
            <person name="Qi Y."/>
            <person name="Fu T."/>
            <person name="Tang G."/>
            <person name="Zhang D."/>
            <person name="Sun W.-H."/>
            <person name="Liu D.-K."/>
            <person name="Li Y."/>
            <person name="Chen G.-Z."/>
            <person name="Liu X.-D."/>
            <person name="Liao X.-Y."/>
            <person name="Jiang Y.-T."/>
            <person name="Yu X."/>
            <person name="Hao Y."/>
            <person name="Huang J."/>
            <person name="Zhao X.-W."/>
            <person name="Ke S."/>
            <person name="Chen Y.-Y."/>
            <person name="Wu W.-L."/>
            <person name="Hsu J.-L."/>
            <person name="Lin Y.-F."/>
            <person name="Huang M.-D."/>
            <person name="Li C.-Y."/>
            <person name="Huang L."/>
            <person name="Wang Z.-W."/>
            <person name="Zhao X."/>
            <person name="Zhong W.-Y."/>
            <person name="Peng D.-H."/>
            <person name="Ahmad S."/>
            <person name="Lan S."/>
            <person name="Zhang J.-S."/>
            <person name="Tsai W.-C."/>
            <person name="Van De Peer Y."/>
            <person name="Liu Z.-J."/>
        </authorList>
    </citation>
    <scope>NUCLEOTIDE SEQUENCE</scope>
    <source>
        <strain evidence="4">CP</strain>
        <tissue evidence="4">Leaves</tissue>
    </source>
</reference>